<evidence type="ECO:0000313" key="4">
    <source>
        <dbReference type="Proteomes" id="UP000271974"/>
    </source>
</evidence>
<gene>
    <name evidence="3" type="ORF">EGW08_012833</name>
</gene>
<name>A0A3S1B456_ELYCH</name>
<dbReference type="Gene3D" id="2.60.40.10">
    <property type="entry name" value="Immunoglobulins"/>
    <property type="match status" value="1"/>
</dbReference>
<dbReference type="AlphaFoldDB" id="A0A3S1B456"/>
<organism evidence="3 4">
    <name type="scientific">Elysia chlorotica</name>
    <name type="common">Eastern emerald elysia</name>
    <name type="synonym">Sea slug</name>
    <dbReference type="NCBI Taxonomy" id="188477"/>
    <lineage>
        <taxon>Eukaryota</taxon>
        <taxon>Metazoa</taxon>
        <taxon>Spiralia</taxon>
        <taxon>Lophotrochozoa</taxon>
        <taxon>Mollusca</taxon>
        <taxon>Gastropoda</taxon>
        <taxon>Heterobranchia</taxon>
        <taxon>Euthyneura</taxon>
        <taxon>Panpulmonata</taxon>
        <taxon>Sacoglossa</taxon>
        <taxon>Placobranchoidea</taxon>
        <taxon>Plakobranchidae</taxon>
        <taxon>Elysia</taxon>
    </lineage>
</organism>
<dbReference type="InterPro" id="IPR013783">
    <property type="entry name" value="Ig-like_fold"/>
</dbReference>
<proteinExistence type="predicted"/>
<protein>
    <recommendedName>
        <fullName evidence="2">Ig-like domain-containing protein</fullName>
    </recommendedName>
</protein>
<evidence type="ECO:0000256" key="1">
    <source>
        <dbReference type="ARBA" id="ARBA00023157"/>
    </source>
</evidence>
<dbReference type="SUPFAM" id="SSF48726">
    <property type="entry name" value="Immunoglobulin"/>
    <property type="match status" value="1"/>
</dbReference>
<dbReference type="Proteomes" id="UP000271974">
    <property type="component" value="Unassembled WGS sequence"/>
</dbReference>
<dbReference type="InterPro" id="IPR013162">
    <property type="entry name" value="CD80_C2-set"/>
</dbReference>
<comment type="caution">
    <text evidence="3">The sequence shown here is derived from an EMBL/GenBank/DDBJ whole genome shotgun (WGS) entry which is preliminary data.</text>
</comment>
<keyword evidence="1" id="KW-1015">Disulfide bond</keyword>
<evidence type="ECO:0000259" key="2">
    <source>
        <dbReference type="PROSITE" id="PS50835"/>
    </source>
</evidence>
<sequence length="114" mass="12841">MTGRDFVSQNENVEFTCTTAVSNPRADVEWFIGSQQMSTIEKNYQSQPGGGWVTISKCKFKATSSLHNKVITCRAWNEPYPKKVVATRSLNVHCELGCFSITHISFVHHVLFPC</sequence>
<dbReference type="STRING" id="188477.A0A3S1B456"/>
<evidence type="ECO:0000313" key="3">
    <source>
        <dbReference type="EMBL" id="RUS79420.1"/>
    </source>
</evidence>
<dbReference type="InterPro" id="IPR036179">
    <property type="entry name" value="Ig-like_dom_sf"/>
</dbReference>
<reference evidence="3 4" key="1">
    <citation type="submission" date="2019-01" db="EMBL/GenBank/DDBJ databases">
        <title>A draft genome assembly of the solar-powered sea slug Elysia chlorotica.</title>
        <authorList>
            <person name="Cai H."/>
            <person name="Li Q."/>
            <person name="Fang X."/>
            <person name="Li J."/>
            <person name="Curtis N.E."/>
            <person name="Altenburger A."/>
            <person name="Shibata T."/>
            <person name="Feng M."/>
            <person name="Maeda T."/>
            <person name="Schwartz J.A."/>
            <person name="Shigenobu S."/>
            <person name="Lundholm N."/>
            <person name="Nishiyama T."/>
            <person name="Yang H."/>
            <person name="Hasebe M."/>
            <person name="Li S."/>
            <person name="Pierce S.K."/>
            <person name="Wang J."/>
        </authorList>
    </citation>
    <scope>NUCLEOTIDE SEQUENCE [LARGE SCALE GENOMIC DNA]</scope>
    <source>
        <strain evidence="3">EC2010</strain>
        <tissue evidence="3">Whole organism of an adult</tissue>
    </source>
</reference>
<feature type="domain" description="Ig-like" evidence="2">
    <location>
        <begin position="1"/>
        <end position="91"/>
    </location>
</feature>
<accession>A0A3S1B456</accession>
<dbReference type="PROSITE" id="PS50835">
    <property type="entry name" value="IG_LIKE"/>
    <property type="match status" value="1"/>
</dbReference>
<dbReference type="OrthoDB" id="6132039at2759"/>
<dbReference type="InterPro" id="IPR007110">
    <property type="entry name" value="Ig-like_dom"/>
</dbReference>
<dbReference type="Pfam" id="PF08205">
    <property type="entry name" value="C2-set_2"/>
    <property type="match status" value="1"/>
</dbReference>
<keyword evidence="4" id="KW-1185">Reference proteome</keyword>
<dbReference type="EMBL" id="RQTK01000452">
    <property type="protein sequence ID" value="RUS79420.1"/>
    <property type="molecule type" value="Genomic_DNA"/>
</dbReference>